<comment type="caution">
    <text evidence="3">The sequence shown here is derived from an EMBL/GenBank/DDBJ whole genome shotgun (WGS) entry which is preliminary data.</text>
</comment>
<organism evidence="3 4">
    <name type="scientific">Palleronia caenipelagi</name>
    <dbReference type="NCBI Taxonomy" id="2489174"/>
    <lineage>
        <taxon>Bacteria</taxon>
        <taxon>Pseudomonadati</taxon>
        <taxon>Pseudomonadota</taxon>
        <taxon>Alphaproteobacteria</taxon>
        <taxon>Rhodobacterales</taxon>
        <taxon>Roseobacteraceae</taxon>
        <taxon>Palleronia</taxon>
    </lineage>
</organism>
<accession>A0A547PN29</accession>
<keyword evidence="4" id="KW-1185">Reference proteome</keyword>
<protein>
    <submittedName>
        <fullName evidence="3">Aldehyde dehydrogenase (NADP(+))</fullName>
    </submittedName>
</protein>
<proteinExistence type="predicted"/>
<dbReference type="SUPFAM" id="SSF53720">
    <property type="entry name" value="ALDH-like"/>
    <property type="match status" value="1"/>
</dbReference>
<evidence type="ECO:0000256" key="1">
    <source>
        <dbReference type="ARBA" id="ARBA00023002"/>
    </source>
</evidence>
<keyword evidence="1" id="KW-0560">Oxidoreductase</keyword>
<feature type="domain" description="Aldehyde dehydrogenase" evidence="2">
    <location>
        <begin position="30"/>
        <end position="457"/>
    </location>
</feature>
<evidence type="ECO:0000313" key="4">
    <source>
        <dbReference type="Proteomes" id="UP000318590"/>
    </source>
</evidence>
<dbReference type="Proteomes" id="UP000318590">
    <property type="component" value="Unassembled WGS sequence"/>
</dbReference>
<dbReference type="GO" id="GO:0016620">
    <property type="term" value="F:oxidoreductase activity, acting on the aldehyde or oxo group of donors, NAD or NADP as acceptor"/>
    <property type="evidence" value="ECO:0007669"/>
    <property type="project" value="InterPro"/>
</dbReference>
<sequence>MTFTPHGKHLIAGEWIGTEQTFTSAPANGPVHVFSVGTADLVDQAARAAEDAFWTYGYMTRAARADFLDAIAEEIEARAEAITEIGCQETGLPEVRLNGERGRTTGQLRLFADHIRIGEYLDRRYDEALPERQPLPRPDLRAMQRPVGPVAVFGASNFPLAFSTAGGDTAAALAAGCPVVFKGHDAHPGTGEIVAEAIHAAILECGLPAGVFSLVQGGTIDVGQALVQHSLIKAVGFTGSLSGGRALFDLCAHRDEPIPFFGELGSVNPMFMLPEALANRGTELGQGWAGSLTMGAGQFCTNPGIAVVIAGAEADAFVEATRAALSESGAQVMLTEGIAAAYANGASRVGQQTGVQDLLTSMCDRREAKPFLFRVTARDWIDNHVLAEEVFGPLGMVVVVQDADEMLSVARSFTGQLTATLHLDDADAALGRRLMPVLERKAGRVLANGFPTGVEVSDSMVHGGPYPASTNFGATSVGTLSIRRFLRPVCYQNIPAALLPADLARAEERPGLHDY</sequence>
<dbReference type="InterPro" id="IPR050740">
    <property type="entry name" value="Aldehyde_DH_Superfamily"/>
</dbReference>
<dbReference type="OrthoDB" id="9770537at2"/>
<name>A0A547PN29_9RHOB</name>
<dbReference type="InterPro" id="IPR016162">
    <property type="entry name" value="Ald_DH_N"/>
</dbReference>
<dbReference type="Pfam" id="PF00171">
    <property type="entry name" value="Aldedh"/>
    <property type="match status" value="1"/>
</dbReference>
<dbReference type="AlphaFoldDB" id="A0A547PN29"/>
<dbReference type="Gene3D" id="3.40.605.10">
    <property type="entry name" value="Aldehyde Dehydrogenase, Chain A, domain 1"/>
    <property type="match status" value="2"/>
</dbReference>
<evidence type="ECO:0000259" key="2">
    <source>
        <dbReference type="Pfam" id="PF00171"/>
    </source>
</evidence>
<dbReference type="InterPro" id="IPR015590">
    <property type="entry name" value="Aldehyde_DH_dom"/>
</dbReference>
<dbReference type="CDD" id="cd07129">
    <property type="entry name" value="ALDH_KGSADH"/>
    <property type="match status" value="1"/>
</dbReference>
<dbReference type="PANTHER" id="PTHR43353">
    <property type="entry name" value="SUCCINATE-SEMIALDEHYDE DEHYDROGENASE, MITOCHONDRIAL"/>
    <property type="match status" value="1"/>
</dbReference>
<reference evidence="3 4" key="1">
    <citation type="submission" date="2019-06" db="EMBL/GenBank/DDBJ databases">
        <title>Paenimaribius caenipelagi gen. nov., sp. nov., isolated from a tidal flat.</title>
        <authorList>
            <person name="Yoon J.-H."/>
        </authorList>
    </citation>
    <scope>NUCLEOTIDE SEQUENCE [LARGE SCALE GENOMIC DNA]</scope>
    <source>
        <strain evidence="3 4">JBTF-M29</strain>
    </source>
</reference>
<dbReference type="InterPro" id="IPR044151">
    <property type="entry name" value="ALDH_KGSADH"/>
</dbReference>
<dbReference type="EMBL" id="VFSV01000039">
    <property type="protein sequence ID" value="TRD15558.1"/>
    <property type="molecule type" value="Genomic_DNA"/>
</dbReference>
<dbReference type="RefSeq" id="WP_142835767.1">
    <property type="nucleotide sequence ID" value="NZ_VFSV01000039.1"/>
</dbReference>
<dbReference type="PANTHER" id="PTHR43353:SF3">
    <property type="entry name" value="ALDEHYDE DEHYDROGENASE-RELATED"/>
    <property type="match status" value="1"/>
</dbReference>
<evidence type="ECO:0000313" key="3">
    <source>
        <dbReference type="EMBL" id="TRD15558.1"/>
    </source>
</evidence>
<gene>
    <name evidence="3" type="ORF">FEV53_15850</name>
</gene>
<dbReference type="InterPro" id="IPR016161">
    <property type="entry name" value="Ald_DH/histidinol_DH"/>
</dbReference>